<accession>A0A068QWW6</accession>
<dbReference type="EMBL" id="FO704550">
    <property type="protein sequence ID" value="CDG19473.1"/>
    <property type="molecule type" value="Genomic_DNA"/>
</dbReference>
<evidence type="ECO:0000256" key="1">
    <source>
        <dbReference type="SAM" id="Phobius"/>
    </source>
</evidence>
<sequence>MRLNRAIIGAYCLVDTFISVIFLFETLKNVLQLTKPACFTCINPAEILLTIDFINMIYSLCQRIYDLLDWIIIKHNISLLPCC</sequence>
<feature type="transmembrane region" description="Helical" evidence="1">
    <location>
        <begin position="6"/>
        <end position="24"/>
    </location>
</feature>
<name>A0A068QWW6_9GAMM</name>
<dbReference type="AlphaFoldDB" id="A0A068QWW6"/>
<keyword evidence="1" id="KW-1133">Transmembrane helix</keyword>
<gene>
    <name evidence="2" type="ORF">XDD1_3788</name>
</gene>
<dbReference type="HOGENOM" id="CLU_2541794_0_0_6"/>
<keyword evidence="1" id="KW-0812">Transmembrane</keyword>
<dbReference type="Proteomes" id="UP000032721">
    <property type="component" value="Chromosome"/>
</dbReference>
<protein>
    <submittedName>
        <fullName evidence="2">Uncharacterized protein</fullName>
    </submittedName>
</protein>
<evidence type="ECO:0000313" key="2">
    <source>
        <dbReference type="EMBL" id="CDG19473.1"/>
    </source>
</evidence>
<keyword evidence="1" id="KW-0472">Membrane</keyword>
<dbReference type="KEGG" id="xdo:XDD1_3788"/>
<proteinExistence type="predicted"/>
<reference evidence="2 3" key="1">
    <citation type="submission" date="2013-07" db="EMBL/GenBank/DDBJ databases">
        <authorList>
            <person name="Genoscope - CEA"/>
        </authorList>
    </citation>
    <scope>NUCLEOTIDE SEQUENCE [LARGE SCALE GENOMIC DNA]</scope>
    <source>
        <strain evidence="3">FRM16 / DSM 17909</strain>
    </source>
</reference>
<evidence type="ECO:0000313" key="3">
    <source>
        <dbReference type="Proteomes" id="UP000032721"/>
    </source>
</evidence>
<organism evidence="2 3">
    <name type="scientific">Xenorhabdus doucetiae</name>
    <dbReference type="NCBI Taxonomy" id="351671"/>
    <lineage>
        <taxon>Bacteria</taxon>
        <taxon>Pseudomonadati</taxon>
        <taxon>Pseudomonadota</taxon>
        <taxon>Gammaproteobacteria</taxon>
        <taxon>Enterobacterales</taxon>
        <taxon>Morganellaceae</taxon>
        <taxon>Xenorhabdus</taxon>
    </lineage>
</organism>